<accession>A0ABV7J679</accession>
<gene>
    <name evidence="1" type="ORF">ACFOGH_11585</name>
</gene>
<dbReference type="Pfam" id="PF11720">
    <property type="entry name" value="Inhibitor_I78"/>
    <property type="match status" value="1"/>
</dbReference>
<sequence length="106" mass="11171">MVVLVVSGMRRAALGALVAVCLSACVMGGQVRMGPVAKMLKPQPDLCGAAALIDVVGQPFTLLADHQLVGPLRILWPGQEITDEVVPNRLNAEVTNDQLILRLSCG</sequence>
<dbReference type="Gene3D" id="3.30.10.10">
    <property type="entry name" value="Trypsin Inhibitor V, subunit A"/>
    <property type="match status" value="1"/>
</dbReference>
<protein>
    <submittedName>
        <fullName evidence="1">I78 family peptidase inhibitor</fullName>
    </submittedName>
</protein>
<name>A0ABV7J679_9RHOB</name>
<dbReference type="EMBL" id="JBHRTO010000001">
    <property type="protein sequence ID" value="MFC3181633.1"/>
    <property type="molecule type" value="Genomic_DNA"/>
</dbReference>
<keyword evidence="2" id="KW-1185">Reference proteome</keyword>
<dbReference type="RefSeq" id="WP_380073222.1">
    <property type="nucleotide sequence ID" value="NZ_JBHRTO010000001.1"/>
</dbReference>
<evidence type="ECO:0000313" key="1">
    <source>
        <dbReference type="EMBL" id="MFC3181633.1"/>
    </source>
</evidence>
<comment type="caution">
    <text evidence="1">The sequence shown here is derived from an EMBL/GenBank/DDBJ whole genome shotgun (WGS) entry which is preliminary data.</text>
</comment>
<reference evidence="2" key="1">
    <citation type="journal article" date="2019" name="Int. J. Syst. Evol. Microbiol.">
        <title>The Global Catalogue of Microorganisms (GCM) 10K type strain sequencing project: providing services to taxonomists for standard genome sequencing and annotation.</title>
        <authorList>
            <consortium name="The Broad Institute Genomics Platform"/>
            <consortium name="The Broad Institute Genome Sequencing Center for Infectious Disease"/>
            <person name="Wu L."/>
            <person name="Ma J."/>
        </authorList>
    </citation>
    <scope>NUCLEOTIDE SEQUENCE [LARGE SCALE GENOMIC DNA]</scope>
    <source>
        <strain evidence="2">KCTC 52039</strain>
    </source>
</reference>
<evidence type="ECO:0000313" key="2">
    <source>
        <dbReference type="Proteomes" id="UP001595547"/>
    </source>
</evidence>
<organism evidence="1 2">
    <name type="scientific">Cypionkella sinensis</name>
    <dbReference type="NCBI Taxonomy" id="1756043"/>
    <lineage>
        <taxon>Bacteria</taxon>
        <taxon>Pseudomonadati</taxon>
        <taxon>Pseudomonadota</taxon>
        <taxon>Alphaproteobacteria</taxon>
        <taxon>Rhodobacterales</taxon>
        <taxon>Paracoccaceae</taxon>
        <taxon>Cypionkella</taxon>
    </lineage>
</organism>
<dbReference type="InterPro" id="IPR021719">
    <property type="entry name" value="Prot_inh_I78"/>
</dbReference>
<dbReference type="Proteomes" id="UP001595547">
    <property type="component" value="Unassembled WGS sequence"/>
</dbReference>
<proteinExistence type="predicted"/>